<evidence type="ECO:0000313" key="4">
    <source>
        <dbReference type="Proteomes" id="UP000663877"/>
    </source>
</evidence>
<evidence type="ECO:0000313" key="3">
    <source>
        <dbReference type="Proteomes" id="UP000663832"/>
    </source>
</evidence>
<evidence type="ECO:0000313" key="1">
    <source>
        <dbReference type="EMBL" id="CAF1385619.1"/>
    </source>
</evidence>
<comment type="caution">
    <text evidence="1">The sequence shown here is derived from an EMBL/GenBank/DDBJ whole genome shotgun (WGS) entry which is preliminary data.</text>
</comment>
<accession>A0A815K638</accession>
<reference evidence="1" key="1">
    <citation type="submission" date="2021-02" db="EMBL/GenBank/DDBJ databases">
        <authorList>
            <person name="Nowell W R."/>
        </authorList>
    </citation>
    <scope>NUCLEOTIDE SEQUENCE</scope>
</reference>
<proteinExistence type="predicted"/>
<dbReference type="Proteomes" id="UP000663877">
    <property type="component" value="Unassembled WGS sequence"/>
</dbReference>
<keyword evidence="3" id="KW-1185">Reference proteome</keyword>
<protein>
    <submittedName>
        <fullName evidence="1">Uncharacterized protein</fullName>
    </submittedName>
</protein>
<dbReference type="OrthoDB" id="10009084at2759"/>
<organism evidence="1 4">
    <name type="scientific">Adineta steineri</name>
    <dbReference type="NCBI Taxonomy" id="433720"/>
    <lineage>
        <taxon>Eukaryota</taxon>
        <taxon>Metazoa</taxon>
        <taxon>Spiralia</taxon>
        <taxon>Gnathifera</taxon>
        <taxon>Rotifera</taxon>
        <taxon>Eurotatoria</taxon>
        <taxon>Bdelloidea</taxon>
        <taxon>Adinetida</taxon>
        <taxon>Adinetidae</taxon>
        <taxon>Adineta</taxon>
    </lineage>
</organism>
<dbReference type="Proteomes" id="UP000663832">
    <property type="component" value="Unassembled WGS sequence"/>
</dbReference>
<dbReference type="EMBL" id="CAJNOI010001130">
    <property type="protein sequence ID" value="CAF1385619.1"/>
    <property type="molecule type" value="Genomic_DNA"/>
</dbReference>
<dbReference type="EMBL" id="CAJNOM010001469">
    <property type="protein sequence ID" value="CAF1609082.1"/>
    <property type="molecule type" value="Genomic_DNA"/>
</dbReference>
<evidence type="ECO:0000313" key="2">
    <source>
        <dbReference type="EMBL" id="CAF1609082.1"/>
    </source>
</evidence>
<sequence length="352" mass="40055">MNIRRAAVSFTGGIDCTLCLHLALNDETISIDLLVTFASVSFKSCKSLIKIFYEKFTLFLSLSSSNAYIVGDILDICNNFMGHATEESGVELANEGFDIGVFCVDIDKIDQTVATNLVGQSYFHVYEKIKEINGRPFYWQTPFNQFVDVYNESSLNISWPYYNPERGEPSSIQFSVIVYKLNATDIFRYNFSMDGKDHFDSISRMIVNSNFLKANVYYAVATEYNITFIDGTSPDPWQLGATRPELIKMATTPIPGARRFVDIKSNSAIISMMWPREVPYFKLETNVNLGGGNTILPIETVLNEIYLIRKYRFENLSSDTDYTLTTYFGHYYLPDDGFESIADLQTIRTLKN</sequence>
<gene>
    <name evidence="1" type="ORF">BJG266_LOCUS36822</name>
    <name evidence="2" type="ORF">QVE165_LOCUS53791</name>
</gene>
<name>A0A815K638_9BILA</name>
<dbReference type="AlphaFoldDB" id="A0A815K638"/>